<evidence type="ECO:0000313" key="1">
    <source>
        <dbReference type="EMBL" id="ALI54457.1"/>
    </source>
</evidence>
<protein>
    <submittedName>
        <fullName evidence="1">Uncharacterized protein</fullName>
    </submittedName>
</protein>
<sequence length="37" mass="4056">MYRCARTGDARENTLKFAICKAPDLGAFFVSVLTAAF</sequence>
<accession>A0A0P0A2J5</accession>
<dbReference type="AlphaFoldDB" id="A0A0P0A2J5"/>
<evidence type="ECO:0000313" key="2">
    <source>
        <dbReference type="Proteomes" id="UP000064920"/>
    </source>
</evidence>
<name>A0A0P0A2J5_9RHOB</name>
<dbReference type="PATRIC" id="fig|1397108.4.peg.524"/>
<dbReference type="KEGG" id="cmar:IMCC12053_508"/>
<keyword evidence="2" id="KW-1185">Reference proteome</keyword>
<reference evidence="1 2" key="1">
    <citation type="submission" date="2015-05" db="EMBL/GenBank/DDBJ databases">
        <authorList>
            <person name="Wang D.B."/>
            <person name="Wang M."/>
        </authorList>
    </citation>
    <scope>NUCLEOTIDE SEQUENCE [LARGE SCALE GENOMIC DNA]</scope>
    <source>
        <strain evidence="1 2">IMCC 12053</strain>
    </source>
</reference>
<dbReference type="EMBL" id="CP012023">
    <property type="protein sequence ID" value="ALI54457.1"/>
    <property type="molecule type" value="Genomic_DNA"/>
</dbReference>
<dbReference type="Proteomes" id="UP000064920">
    <property type="component" value="Chromosome"/>
</dbReference>
<proteinExistence type="predicted"/>
<gene>
    <name evidence="1" type="ORF">IMCC12053_508</name>
</gene>
<dbReference type="STRING" id="1397108.IMCC12053_508"/>
<organism evidence="1 2">
    <name type="scientific">Celeribacter marinus</name>
    <dbReference type="NCBI Taxonomy" id="1397108"/>
    <lineage>
        <taxon>Bacteria</taxon>
        <taxon>Pseudomonadati</taxon>
        <taxon>Pseudomonadota</taxon>
        <taxon>Alphaproteobacteria</taxon>
        <taxon>Rhodobacterales</taxon>
        <taxon>Roseobacteraceae</taxon>
        <taxon>Celeribacter</taxon>
    </lineage>
</organism>